<keyword evidence="1" id="KW-0229">DNA integration</keyword>
<evidence type="ECO:0000259" key="7">
    <source>
        <dbReference type="PROSITE" id="PS51736"/>
    </source>
</evidence>
<evidence type="ECO:0000256" key="4">
    <source>
        <dbReference type="PIRSR" id="PIRSR606118-50"/>
    </source>
</evidence>
<feature type="domain" description="Recombinase" evidence="8">
    <location>
        <begin position="162"/>
        <end position="307"/>
    </location>
</feature>
<evidence type="ECO:0000313" key="10">
    <source>
        <dbReference type="Proteomes" id="UP000195569"/>
    </source>
</evidence>
<evidence type="ECO:0000256" key="1">
    <source>
        <dbReference type="ARBA" id="ARBA00022908"/>
    </source>
</evidence>
<evidence type="ECO:0000256" key="5">
    <source>
        <dbReference type="PROSITE-ProRule" id="PRU10137"/>
    </source>
</evidence>
<dbReference type="GO" id="GO:0003677">
    <property type="term" value="F:DNA binding"/>
    <property type="evidence" value="ECO:0007669"/>
    <property type="project" value="UniProtKB-KW"/>
</dbReference>
<evidence type="ECO:0000256" key="3">
    <source>
        <dbReference type="ARBA" id="ARBA00023172"/>
    </source>
</evidence>
<dbReference type="Pfam" id="PF13408">
    <property type="entry name" value="Zn_ribbon_recom"/>
    <property type="match status" value="1"/>
</dbReference>
<dbReference type="SUPFAM" id="SSF53041">
    <property type="entry name" value="Resolvase-like"/>
    <property type="match status" value="1"/>
</dbReference>
<dbReference type="SMART" id="SM00857">
    <property type="entry name" value="Resolvase"/>
    <property type="match status" value="1"/>
</dbReference>
<dbReference type="InterPro" id="IPR006119">
    <property type="entry name" value="Resolv_N"/>
</dbReference>
<dbReference type="InterPro" id="IPR006118">
    <property type="entry name" value="Recombinase_CS"/>
</dbReference>
<dbReference type="GO" id="GO:0015074">
    <property type="term" value="P:DNA integration"/>
    <property type="evidence" value="ECO:0007669"/>
    <property type="project" value="UniProtKB-KW"/>
</dbReference>
<keyword evidence="3" id="KW-0233">DNA recombination</keyword>
<gene>
    <name evidence="9" type="ORF">BN2476_960019</name>
</gene>
<reference evidence="9" key="1">
    <citation type="submission" date="2016-12" db="EMBL/GenBank/DDBJ databases">
        <authorList>
            <person name="Moulin L."/>
        </authorList>
    </citation>
    <scope>NUCLEOTIDE SEQUENCE [LARGE SCALE GENOMIC DNA]</scope>
    <source>
        <strain evidence="9">STM 7183</strain>
    </source>
</reference>
<dbReference type="InterPro" id="IPR038109">
    <property type="entry name" value="DNA_bind_recomb_sf"/>
</dbReference>
<dbReference type="GO" id="GO:0000150">
    <property type="term" value="F:DNA strand exchange activity"/>
    <property type="evidence" value="ECO:0007669"/>
    <property type="project" value="InterPro"/>
</dbReference>
<keyword evidence="10" id="KW-1185">Reference proteome</keyword>
<dbReference type="InterPro" id="IPR036162">
    <property type="entry name" value="Resolvase-like_N_sf"/>
</dbReference>
<dbReference type="PROSITE" id="PS00397">
    <property type="entry name" value="RECOMBINASES_1"/>
    <property type="match status" value="1"/>
</dbReference>
<protein>
    <submittedName>
        <fullName evidence="9">Cassette chromosome recombinase resolvase, CcrB like protein</fullName>
    </submittedName>
</protein>
<dbReference type="CDD" id="cd00338">
    <property type="entry name" value="Ser_Recombinase"/>
    <property type="match status" value="1"/>
</dbReference>
<feature type="region of interest" description="Disordered" evidence="6">
    <location>
        <begin position="535"/>
        <end position="558"/>
    </location>
</feature>
<dbReference type="EMBL" id="CYGY02000096">
    <property type="protein sequence ID" value="SIT50868.1"/>
    <property type="molecule type" value="Genomic_DNA"/>
</dbReference>
<dbReference type="PROSITE" id="PS51737">
    <property type="entry name" value="RECOMBINASE_DNA_BIND"/>
    <property type="match status" value="1"/>
</dbReference>
<dbReference type="PANTHER" id="PTHR30461:SF23">
    <property type="entry name" value="DNA RECOMBINASE-RELATED"/>
    <property type="match status" value="1"/>
</dbReference>
<proteinExistence type="predicted"/>
<evidence type="ECO:0000256" key="2">
    <source>
        <dbReference type="ARBA" id="ARBA00023125"/>
    </source>
</evidence>
<dbReference type="Pfam" id="PF07508">
    <property type="entry name" value="Recombinase"/>
    <property type="match status" value="1"/>
</dbReference>
<dbReference type="InterPro" id="IPR025827">
    <property type="entry name" value="Zn_ribbon_recom_dom"/>
</dbReference>
<evidence type="ECO:0000313" key="9">
    <source>
        <dbReference type="EMBL" id="SIT50868.1"/>
    </source>
</evidence>
<name>A0A1N7SU77_9BURK</name>
<dbReference type="AlphaFoldDB" id="A0A1N7SU77"/>
<keyword evidence="2" id="KW-0238">DNA-binding</keyword>
<dbReference type="PANTHER" id="PTHR30461">
    <property type="entry name" value="DNA-INVERTASE FROM LAMBDOID PROPHAGE"/>
    <property type="match status" value="1"/>
</dbReference>
<sequence>MSNVAMVAFYARVSSEQQSKRGTIDSQIAALKERIQADGAQIVEDMCFVDAGVSGATLVRPQLERLRDVAALGTIDRLYILSPDRLARKYAHQALLMEELSSCGVQVVFLNHAIGTTPEESLLLQMQGMIAEYERAKIAERHRRGKLHGAKRGTVNVLSGAPYGYRYIRRQLDGTPARYVIELPQAATVKAIFEWVGLERLSLGEVIRRLGEAGTVTASGKPYWDRSVVWGILRNPAYMGRAAFGKTQVCDHPVRVRAQRHSADVPRKPYSAKRADRQEWIEIPVPAIISEALFEIVQEQLAENRKLARQRRDNATLRLLQGLTVCGQCRYAYYAKKVSKAAAKGHQRDYAYYRCVGTDAFRFGGERICDNPQVRTDKLDELVWNQIVELLRNPDRLKEEYERRLDVMERNEKCGFDTASLEKQRLQLEKGKSRLIDSYADGIIDKTDFEPRMQQLKSRLEQIEQQIQESRRHGAMQSELFLVINRLEEFAAAVTEKLDAIDLETKRKIVLGLVKRVEIHKDEIVVVFRVDPQPPVRGSENSNDSDEGAKSMQHCRRRNQPDLDESVYALCVRYAEATLVWSGRFARVSRDFKDILLTACPRPAQFASSSIPPRVHVVGPWWPRGHYPIRTSDRTCSARPSASYARRRTT</sequence>
<evidence type="ECO:0000259" key="8">
    <source>
        <dbReference type="PROSITE" id="PS51737"/>
    </source>
</evidence>
<organism evidence="9 10">
    <name type="scientific">Paraburkholderia piptadeniae</name>
    <dbReference type="NCBI Taxonomy" id="1701573"/>
    <lineage>
        <taxon>Bacteria</taxon>
        <taxon>Pseudomonadati</taxon>
        <taxon>Pseudomonadota</taxon>
        <taxon>Betaproteobacteria</taxon>
        <taxon>Burkholderiales</taxon>
        <taxon>Burkholderiaceae</taxon>
        <taxon>Paraburkholderia</taxon>
    </lineage>
</organism>
<dbReference type="PROSITE" id="PS51736">
    <property type="entry name" value="RECOMBINASES_3"/>
    <property type="match status" value="1"/>
</dbReference>
<feature type="active site" description="O-(5'-phospho-DNA)-serine intermediate" evidence="4 5">
    <location>
        <position position="14"/>
    </location>
</feature>
<dbReference type="Pfam" id="PF00239">
    <property type="entry name" value="Resolvase"/>
    <property type="match status" value="1"/>
</dbReference>
<dbReference type="Gene3D" id="3.40.50.1390">
    <property type="entry name" value="Resolvase, N-terminal catalytic domain"/>
    <property type="match status" value="1"/>
</dbReference>
<comment type="caution">
    <text evidence="9">The sequence shown here is derived from an EMBL/GenBank/DDBJ whole genome shotgun (WGS) entry which is preliminary data.</text>
</comment>
<dbReference type="Proteomes" id="UP000195569">
    <property type="component" value="Unassembled WGS sequence"/>
</dbReference>
<feature type="domain" description="Resolvase/invertase-type recombinase catalytic" evidence="7">
    <location>
        <begin position="6"/>
        <end position="153"/>
    </location>
</feature>
<dbReference type="InterPro" id="IPR050639">
    <property type="entry name" value="SSR_resolvase"/>
</dbReference>
<dbReference type="RefSeq" id="WP_235851151.1">
    <property type="nucleotide sequence ID" value="NZ_CYGY02000096.1"/>
</dbReference>
<dbReference type="InterPro" id="IPR011109">
    <property type="entry name" value="DNA_bind_recombinase_dom"/>
</dbReference>
<evidence type="ECO:0000256" key="6">
    <source>
        <dbReference type="SAM" id="MobiDB-lite"/>
    </source>
</evidence>
<accession>A0A1N7SU77</accession>
<dbReference type="Gene3D" id="3.90.1750.20">
    <property type="entry name" value="Putative Large Serine Recombinase, Chain B, Domain 2"/>
    <property type="match status" value="1"/>
</dbReference>